<dbReference type="RefSeq" id="WP_011641319.1">
    <property type="nucleotide sequence ID" value="NC_008346.1"/>
</dbReference>
<dbReference type="HOGENOM" id="CLU_1509890_0_0_9"/>
<dbReference type="EMBL" id="CP000448">
    <property type="protein sequence ID" value="ABI69226.1"/>
    <property type="molecule type" value="Genomic_DNA"/>
</dbReference>
<sequence>MIYKLTLLRDLPEAEAGFSFYLKGGLASEDGEDWFSWITRDSIYTRMYHLFWEERSDWVLVEDSNIPDNRYDLQDCFPDHRLLGFKEALDSQGFIYDESSYGINNIRCCGEQLKMLGATKADCVYCSNCGKGVQDAVNYLVWGLKDVPPPRTYLYEFRYDPFKKYLAGIIKDENLKKD</sequence>
<protein>
    <submittedName>
        <fullName evidence="1">Uncharacterized protein</fullName>
    </submittedName>
</protein>
<proteinExistence type="predicted"/>
<gene>
    <name evidence="1" type="ordered locus">Swol_1929</name>
</gene>
<dbReference type="KEGG" id="swo:Swol_1929"/>
<organism evidence="1 2">
    <name type="scientific">Syntrophomonas wolfei subsp. wolfei (strain DSM 2245B / Goettingen)</name>
    <dbReference type="NCBI Taxonomy" id="335541"/>
    <lineage>
        <taxon>Bacteria</taxon>
        <taxon>Bacillati</taxon>
        <taxon>Bacillota</taxon>
        <taxon>Clostridia</taxon>
        <taxon>Eubacteriales</taxon>
        <taxon>Syntrophomonadaceae</taxon>
        <taxon>Syntrophomonas</taxon>
    </lineage>
</organism>
<evidence type="ECO:0000313" key="1">
    <source>
        <dbReference type="EMBL" id="ABI69226.1"/>
    </source>
</evidence>
<name>Q0AVM8_SYNWW</name>
<dbReference type="AlphaFoldDB" id="Q0AVM8"/>
<reference evidence="2" key="1">
    <citation type="journal article" date="2010" name="Environ. Microbiol.">
        <title>The genome of Syntrophomonas wolfei: new insights into syntrophic metabolism and biohydrogen production.</title>
        <authorList>
            <person name="Sieber J.R."/>
            <person name="Sims D.R."/>
            <person name="Han C."/>
            <person name="Kim E."/>
            <person name="Lykidis A."/>
            <person name="Lapidus A.L."/>
            <person name="McDonnald E."/>
            <person name="Rohlin L."/>
            <person name="Culley D.E."/>
            <person name="Gunsalus R."/>
            <person name="McInerney M.J."/>
        </authorList>
    </citation>
    <scope>NUCLEOTIDE SEQUENCE [LARGE SCALE GENOMIC DNA]</scope>
    <source>
        <strain evidence="2">DSM 2245B / Goettingen</strain>
    </source>
</reference>
<dbReference type="OrthoDB" id="2080393at2"/>
<accession>Q0AVM8</accession>
<keyword evidence="2" id="KW-1185">Reference proteome</keyword>
<evidence type="ECO:0000313" key="2">
    <source>
        <dbReference type="Proteomes" id="UP000001968"/>
    </source>
</evidence>
<dbReference type="Proteomes" id="UP000001968">
    <property type="component" value="Chromosome"/>
</dbReference>